<dbReference type="GO" id="GO:0005737">
    <property type="term" value="C:cytoplasm"/>
    <property type="evidence" value="ECO:0007669"/>
    <property type="project" value="TreeGrafter"/>
</dbReference>
<dbReference type="Gene3D" id="1.10.240.10">
    <property type="entry name" value="Tyrosyl-Transfer RNA Synthetase"/>
    <property type="match status" value="1"/>
</dbReference>
<dbReference type="PANTHER" id="PTHR10055">
    <property type="entry name" value="TRYPTOPHANYL-TRNA SYNTHETASE"/>
    <property type="match status" value="1"/>
</dbReference>
<dbReference type="Gene3D" id="3.40.50.620">
    <property type="entry name" value="HUPs"/>
    <property type="match status" value="1"/>
</dbReference>
<dbReference type="SUPFAM" id="SSF52374">
    <property type="entry name" value="Nucleotidylyl transferase"/>
    <property type="match status" value="1"/>
</dbReference>
<dbReference type="PANTHER" id="PTHR10055:SF1">
    <property type="entry name" value="TRYPTOPHAN--TRNA LIGASE, CYTOPLASMIC"/>
    <property type="match status" value="1"/>
</dbReference>
<dbReference type="GO" id="GO:0006436">
    <property type="term" value="P:tryptophanyl-tRNA aminoacylation"/>
    <property type="evidence" value="ECO:0007669"/>
    <property type="project" value="TreeGrafter"/>
</dbReference>
<proteinExistence type="predicted"/>
<dbReference type="GO" id="GO:0004830">
    <property type="term" value="F:tryptophan-tRNA ligase activity"/>
    <property type="evidence" value="ECO:0007669"/>
    <property type="project" value="TreeGrafter"/>
</dbReference>
<evidence type="ECO:0000256" key="1">
    <source>
        <dbReference type="ARBA" id="ARBA00030268"/>
    </source>
</evidence>
<dbReference type="AlphaFoldDB" id="A0A6C0JVH0"/>
<protein>
    <recommendedName>
        <fullName evidence="1">Tryptophanyl-tRNA synthetase</fullName>
    </recommendedName>
</protein>
<dbReference type="EMBL" id="MN740692">
    <property type="protein sequence ID" value="QHU07898.1"/>
    <property type="molecule type" value="Genomic_DNA"/>
</dbReference>
<dbReference type="InterPro" id="IPR014729">
    <property type="entry name" value="Rossmann-like_a/b/a_fold"/>
</dbReference>
<sequence>MDKIKSYHLFKRKLLYTFGDFDKILKNDFYLYTILCDDSIDLGTLIQLMFTKYLQETFQVRLIILLSNDKVEKDVMTIGFNPEKTFIFSESYMNSFLYCNMIKVQKKVTFKKIKREFGTLLTLKDIAHPSRQIAPCFSSSFPHIFDSDVPSLVISNKQNEYYHKCFKIARDVAPKYQKPVIVYFSTPDRLNLNIFSTPKEIETEIKKFAFSGGRDTIEEHRLKGGDCDIDVSYQYLRFFLEDDERLEEIRRTYTSGELLSGDLKKELCLQLWIRFQQIKKNRSVSM</sequence>
<name>A0A6C0JVH0_9ZZZZ</name>
<reference evidence="2" key="1">
    <citation type="journal article" date="2020" name="Nature">
        <title>Giant virus diversity and host interactions through global metagenomics.</title>
        <authorList>
            <person name="Schulz F."/>
            <person name="Roux S."/>
            <person name="Paez-Espino D."/>
            <person name="Jungbluth S."/>
            <person name="Walsh D.A."/>
            <person name="Denef V.J."/>
            <person name="McMahon K.D."/>
            <person name="Konstantinidis K.T."/>
            <person name="Eloe-Fadrosh E.A."/>
            <person name="Kyrpides N.C."/>
            <person name="Woyke T."/>
        </authorList>
    </citation>
    <scope>NUCLEOTIDE SEQUENCE</scope>
    <source>
        <strain evidence="2">GVMAG-S-1041349-163</strain>
    </source>
</reference>
<organism evidence="2">
    <name type="scientific">viral metagenome</name>
    <dbReference type="NCBI Taxonomy" id="1070528"/>
    <lineage>
        <taxon>unclassified sequences</taxon>
        <taxon>metagenomes</taxon>
        <taxon>organismal metagenomes</taxon>
    </lineage>
</organism>
<accession>A0A6C0JVH0</accession>
<evidence type="ECO:0000313" key="2">
    <source>
        <dbReference type="EMBL" id="QHU07898.1"/>
    </source>
</evidence>